<dbReference type="NCBIfam" id="TIGR00195">
    <property type="entry name" value="exoDNase_III"/>
    <property type="match status" value="1"/>
</dbReference>
<dbReference type="EMBL" id="JBHULN010000025">
    <property type="protein sequence ID" value="MFD2574183.1"/>
    <property type="molecule type" value="Genomic_DNA"/>
</dbReference>
<comment type="cofactor">
    <cofactor evidence="1">
        <name>Mg(2+)</name>
        <dbReference type="ChEBI" id="CHEBI:18420"/>
    </cofactor>
</comment>
<dbReference type="NCBIfam" id="TIGR00633">
    <property type="entry name" value="xth"/>
    <property type="match status" value="1"/>
</dbReference>
<dbReference type="Proteomes" id="UP001597469">
    <property type="component" value="Unassembled WGS sequence"/>
</dbReference>
<name>A0ABW5MD45_9BACT</name>
<evidence type="ECO:0000313" key="8">
    <source>
        <dbReference type="Proteomes" id="UP001597469"/>
    </source>
</evidence>
<organism evidence="7 8">
    <name type="scientific">Spirosoma soli</name>
    <dbReference type="NCBI Taxonomy" id="1770529"/>
    <lineage>
        <taxon>Bacteria</taxon>
        <taxon>Pseudomonadati</taxon>
        <taxon>Bacteroidota</taxon>
        <taxon>Cytophagia</taxon>
        <taxon>Cytophagales</taxon>
        <taxon>Cytophagaceae</taxon>
        <taxon>Spirosoma</taxon>
    </lineage>
</organism>
<dbReference type="InterPro" id="IPR004808">
    <property type="entry name" value="AP_endonuc_1"/>
</dbReference>
<dbReference type="RefSeq" id="WP_381527611.1">
    <property type="nucleotide sequence ID" value="NZ_JBHULN010000025.1"/>
</dbReference>
<dbReference type="GO" id="GO:0008311">
    <property type="term" value="F:double-stranded DNA 3'-5' DNA exonuclease activity"/>
    <property type="evidence" value="ECO:0007669"/>
    <property type="project" value="UniProtKB-EC"/>
</dbReference>
<gene>
    <name evidence="7" type="ORF">ACFSUS_26345</name>
</gene>
<dbReference type="SUPFAM" id="SSF56219">
    <property type="entry name" value="DNase I-like"/>
    <property type="match status" value="1"/>
</dbReference>
<evidence type="ECO:0000256" key="1">
    <source>
        <dbReference type="ARBA" id="ARBA00001946"/>
    </source>
</evidence>
<dbReference type="PANTHER" id="PTHR22748:SF6">
    <property type="entry name" value="DNA-(APURINIC OR APYRIMIDINIC SITE) ENDONUCLEASE"/>
    <property type="match status" value="1"/>
</dbReference>
<dbReference type="Pfam" id="PF03372">
    <property type="entry name" value="Exo_endo_phos"/>
    <property type="match status" value="1"/>
</dbReference>
<evidence type="ECO:0000313" key="7">
    <source>
        <dbReference type="EMBL" id="MFD2574183.1"/>
    </source>
</evidence>
<evidence type="ECO:0000256" key="2">
    <source>
        <dbReference type="ARBA" id="ARBA00007092"/>
    </source>
</evidence>
<comment type="caution">
    <text evidence="7">The sequence shown here is derived from an EMBL/GenBank/DDBJ whole genome shotgun (WGS) entry which is preliminary data.</text>
</comment>
<feature type="domain" description="Endonuclease/exonuclease/phosphatase" evidence="6">
    <location>
        <begin position="4"/>
        <end position="221"/>
    </location>
</feature>
<dbReference type="InterPro" id="IPR005135">
    <property type="entry name" value="Endo/exonuclease/phosphatase"/>
</dbReference>
<evidence type="ECO:0000256" key="5">
    <source>
        <dbReference type="ARBA" id="ARBA00022842"/>
    </source>
</evidence>
<keyword evidence="4 7" id="KW-0378">Hydrolase</keyword>
<evidence type="ECO:0000256" key="3">
    <source>
        <dbReference type="ARBA" id="ARBA00022723"/>
    </source>
</evidence>
<dbReference type="EC" id="3.1.11.2" evidence="7"/>
<dbReference type="Gene3D" id="3.60.10.10">
    <property type="entry name" value="Endonuclease/exonuclease/phosphatase"/>
    <property type="match status" value="1"/>
</dbReference>
<dbReference type="CDD" id="cd10281">
    <property type="entry name" value="Nape_like_AP-endo"/>
    <property type="match status" value="1"/>
</dbReference>
<keyword evidence="5" id="KW-0460">Magnesium</keyword>
<sequence length="260" mass="29777">MQLISYNINGIRAAMRNGLIDWLAQHSFDVLCFQEVKATTDVVDLKPFEALGYQYHWHAAEKKGYSGVATFSKIMPTNVVLGCGIQAYDCEGRILRTDFDDVTLLNCYFPSGTTGEVRQGVKMEFLSDFYDYVQNLRQTRPKLIVVGDYNIAHNAIDIHDPVRNKNTTGFLPDERAWMDRWFASGMTDGFRFKHPGEVAYSWWSYRAGARSGNKGWRIDYASVTDNLRDQIIDCRMLPDAVHADHCPVWLTLNIKKQPVF</sequence>
<evidence type="ECO:0000256" key="4">
    <source>
        <dbReference type="ARBA" id="ARBA00022801"/>
    </source>
</evidence>
<proteinExistence type="inferred from homology"/>
<protein>
    <submittedName>
        <fullName evidence="7">Exodeoxyribonuclease III</fullName>
        <ecNumber evidence="7">3.1.11.2</ecNumber>
    </submittedName>
</protein>
<accession>A0ABW5MD45</accession>
<reference evidence="8" key="1">
    <citation type="journal article" date="2019" name="Int. J. Syst. Evol. Microbiol.">
        <title>The Global Catalogue of Microorganisms (GCM) 10K type strain sequencing project: providing services to taxonomists for standard genome sequencing and annotation.</title>
        <authorList>
            <consortium name="The Broad Institute Genomics Platform"/>
            <consortium name="The Broad Institute Genome Sequencing Center for Infectious Disease"/>
            <person name="Wu L."/>
            <person name="Ma J."/>
        </authorList>
    </citation>
    <scope>NUCLEOTIDE SEQUENCE [LARGE SCALE GENOMIC DNA]</scope>
    <source>
        <strain evidence="8">KCTC 42805</strain>
    </source>
</reference>
<dbReference type="PROSITE" id="PS51435">
    <property type="entry name" value="AP_NUCLEASE_F1_4"/>
    <property type="match status" value="1"/>
</dbReference>
<evidence type="ECO:0000259" key="6">
    <source>
        <dbReference type="Pfam" id="PF03372"/>
    </source>
</evidence>
<comment type="similarity">
    <text evidence="2">Belongs to the DNA repair enzymes AP/ExoA family.</text>
</comment>
<keyword evidence="8" id="KW-1185">Reference proteome</keyword>
<dbReference type="InterPro" id="IPR036691">
    <property type="entry name" value="Endo/exonu/phosph_ase_sf"/>
</dbReference>
<dbReference type="PANTHER" id="PTHR22748">
    <property type="entry name" value="AP ENDONUCLEASE"/>
    <property type="match status" value="1"/>
</dbReference>
<keyword evidence="3" id="KW-0479">Metal-binding</keyword>